<dbReference type="InterPro" id="IPR035965">
    <property type="entry name" value="PAS-like_dom_sf"/>
</dbReference>
<feature type="domain" description="GGDEF" evidence="1">
    <location>
        <begin position="300"/>
        <end position="437"/>
    </location>
</feature>
<reference evidence="2 3" key="1">
    <citation type="submission" date="2024-09" db="EMBL/GenBank/DDBJ databases">
        <authorList>
            <consortium name="All-Russian atlas of soil microorganisms"/>
            <consortium name="as a basis for the search for new antimicrobial producers and enzymes with unique properties"/>
            <person name="Sokolova E.A."/>
            <person name="Voronina E.N."/>
        </authorList>
    </citation>
    <scope>NUCLEOTIDE SEQUENCE [LARGE SCALE GENOMIC DNA]</scope>
    <source>
        <strain evidence="2 3">AF-22b-331.1</strain>
    </source>
</reference>
<evidence type="ECO:0000313" key="2">
    <source>
        <dbReference type="EMBL" id="MFG6108416.1"/>
    </source>
</evidence>
<dbReference type="InterPro" id="IPR043128">
    <property type="entry name" value="Rev_trsase/Diguanyl_cyclase"/>
</dbReference>
<dbReference type="GO" id="GO:0052621">
    <property type="term" value="F:diguanylate cyclase activity"/>
    <property type="evidence" value="ECO:0007669"/>
    <property type="project" value="UniProtKB-EC"/>
</dbReference>
<protein>
    <submittedName>
        <fullName evidence="2">Diguanylate cyclase</fullName>
        <ecNumber evidence="2">2.7.7.65</ecNumber>
    </submittedName>
</protein>
<dbReference type="InterPro" id="IPR052163">
    <property type="entry name" value="DGC-Regulatory_Protein"/>
</dbReference>
<dbReference type="InterPro" id="IPR000160">
    <property type="entry name" value="GGDEF_dom"/>
</dbReference>
<dbReference type="PANTHER" id="PTHR46663">
    <property type="entry name" value="DIGUANYLATE CYCLASE DGCT-RELATED"/>
    <property type="match status" value="1"/>
</dbReference>
<dbReference type="SUPFAM" id="SSF55785">
    <property type="entry name" value="PYP-like sensor domain (PAS domain)"/>
    <property type="match status" value="1"/>
</dbReference>
<dbReference type="NCBIfam" id="TIGR00254">
    <property type="entry name" value="GGDEF"/>
    <property type="match status" value="1"/>
</dbReference>
<dbReference type="EMBL" id="JBHGCJ010000002">
    <property type="protein sequence ID" value="MFG6108416.1"/>
    <property type="molecule type" value="Genomic_DNA"/>
</dbReference>
<evidence type="ECO:0000313" key="3">
    <source>
        <dbReference type="Proteomes" id="UP001605261"/>
    </source>
</evidence>
<dbReference type="EC" id="2.7.7.65" evidence="2"/>
<accession>A0ABW7CV52</accession>
<dbReference type="Pfam" id="PF08448">
    <property type="entry name" value="PAS_4"/>
    <property type="match status" value="1"/>
</dbReference>
<organism evidence="2 3">
    <name type="scientific">Stenotrophomonas nematodicola</name>
    <dbReference type="NCBI Taxonomy" id="2656746"/>
    <lineage>
        <taxon>Bacteria</taxon>
        <taxon>Pseudomonadati</taxon>
        <taxon>Pseudomonadota</taxon>
        <taxon>Gammaproteobacteria</taxon>
        <taxon>Lysobacterales</taxon>
        <taxon>Lysobacteraceae</taxon>
        <taxon>Stenotrophomonas</taxon>
    </lineage>
</organism>
<dbReference type="PROSITE" id="PS50887">
    <property type="entry name" value="GGDEF"/>
    <property type="match status" value="1"/>
</dbReference>
<name>A0ABW7CV52_9GAMM</name>
<dbReference type="InterPro" id="IPR029787">
    <property type="entry name" value="Nucleotide_cyclase"/>
</dbReference>
<dbReference type="CDD" id="cd01949">
    <property type="entry name" value="GGDEF"/>
    <property type="match status" value="1"/>
</dbReference>
<dbReference type="SUPFAM" id="SSF55073">
    <property type="entry name" value="Nucleotide cyclase"/>
    <property type="match status" value="1"/>
</dbReference>
<gene>
    <name evidence="2" type="ORF">ACEU0G_002355</name>
</gene>
<dbReference type="SMART" id="SM00267">
    <property type="entry name" value="GGDEF"/>
    <property type="match status" value="1"/>
</dbReference>
<proteinExistence type="predicted"/>
<dbReference type="Proteomes" id="UP001605261">
    <property type="component" value="Unassembled WGS sequence"/>
</dbReference>
<dbReference type="Pfam" id="PF00990">
    <property type="entry name" value="GGDEF"/>
    <property type="match status" value="1"/>
</dbReference>
<dbReference type="PANTHER" id="PTHR46663:SF2">
    <property type="entry name" value="GGDEF DOMAIN-CONTAINING PROTEIN"/>
    <property type="match status" value="1"/>
</dbReference>
<keyword evidence="3" id="KW-1185">Reference proteome</keyword>
<dbReference type="RefSeq" id="WP_394161600.1">
    <property type="nucleotide sequence ID" value="NZ_JBHGCJ010000002.1"/>
</dbReference>
<dbReference type="Gene3D" id="3.30.70.270">
    <property type="match status" value="1"/>
</dbReference>
<evidence type="ECO:0000259" key="1">
    <source>
        <dbReference type="PROSITE" id="PS50887"/>
    </source>
</evidence>
<keyword evidence="2" id="KW-0808">Transferase</keyword>
<sequence length="440" mass="47302">MTRSDSDALAALCHFAQLASAADRVMAIDIEADGRATWAVSSPSLSFSGFNLARSGIFEHDWRGEPVEAAAFRLPSAILHALGGTPGSVLYIPSPSHGAPLSGLLLLWRHASAPAPMTQQVPMLAASVARLLSARREAAREVIVRNQFEDLFESVPAGIVLIDGDGVGAAINERAAELMACAPGRHRAAELAAPMRALRQRCDNHAELDQAYARQMGDVNFASKLNWTLGERTFEVDTHPVRGNGEHGRIWLFTDVTADLLMAAELRRLASSDPLTGVPNRRHFEECSAQIIAAREAQGHAVAVLMVDVDHFKKINDTHGHPVGDEVLKAVARRCREALRDRDLFARFGGEEFIALLSAPVIDEVPVAAERLRHAIAAEPITVAGVRIPVSISVGGAIGEALPGGDQPLLEELVARADEALYLAKTEGRNRVRMAEPVTA</sequence>
<dbReference type="InterPro" id="IPR013656">
    <property type="entry name" value="PAS_4"/>
</dbReference>
<comment type="caution">
    <text evidence="2">The sequence shown here is derived from an EMBL/GenBank/DDBJ whole genome shotgun (WGS) entry which is preliminary data.</text>
</comment>
<keyword evidence="2" id="KW-0548">Nucleotidyltransferase</keyword>
<dbReference type="Gene3D" id="3.30.450.20">
    <property type="entry name" value="PAS domain"/>
    <property type="match status" value="1"/>
</dbReference>